<proteinExistence type="predicted"/>
<reference evidence="2 3" key="1">
    <citation type="submission" date="2023-10" db="EMBL/GenBank/DDBJ databases">
        <title>179-bfca-hs.</title>
        <authorList>
            <person name="Miliotis G."/>
            <person name="Sengupta P."/>
            <person name="Hameed A."/>
            <person name="Chuvochina M."/>
            <person name="Mcdonagh F."/>
            <person name="Simpson A.C."/>
            <person name="Singh N.K."/>
            <person name="Rekha P.D."/>
            <person name="Raman K."/>
            <person name="Hugenholtz P."/>
            <person name="Venkateswaran K."/>
        </authorList>
    </citation>
    <scope>NUCLEOTIDE SEQUENCE [LARGE SCALE GENOMIC DNA]</scope>
    <source>
        <strain evidence="2 3">179-BFC-A-HS</strain>
    </source>
</reference>
<keyword evidence="3" id="KW-1185">Reference proteome</keyword>
<evidence type="ECO:0000313" key="2">
    <source>
        <dbReference type="EMBL" id="MDY0407246.1"/>
    </source>
</evidence>
<evidence type="ECO:0000313" key="3">
    <source>
        <dbReference type="Proteomes" id="UP001228376"/>
    </source>
</evidence>
<feature type="transmembrane region" description="Helical" evidence="1">
    <location>
        <begin position="6"/>
        <end position="24"/>
    </location>
</feature>
<protein>
    <recommendedName>
        <fullName evidence="4">Biotin/lipoyl-binding protein</fullName>
    </recommendedName>
</protein>
<evidence type="ECO:0000256" key="1">
    <source>
        <dbReference type="SAM" id="Phobius"/>
    </source>
</evidence>
<dbReference type="RefSeq" id="WP_320385205.1">
    <property type="nucleotide sequence ID" value="NZ_JAROCA020000003.1"/>
</dbReference>
<organism evidence="2 3">
    <name type="scientific">Tigheibacillus jepli</name>
    <dbReference type="NCBI Taxonomy" id="3035914"/>
    <lineage>
        <taxon>Bacteria</taxon>
        <taxon>Bacillati</taxon>
        <taxon>Bacillota</taxon>
        <taxon>Bacilli</taxon>
        <taxon>Bacillales</taxon>
        <taxon>Bacillaceae</taxon>
        <taxon>Tigheibacillus</taxon>
    </lineage>
</organism>
<keyword evidence="1" id="KW-0472">Membrane</keyword>
<sequence>MKKRYWWIAAIIVLFVGINVYLVAADNHQKVGRIAYVNDWTAIEKKDLHESYQSAGVVRYANESDVYFDKDLGNFKEFIVNEGQEVHTGDPLYSYYAKDFYETQAMLQQKRFA</sequence>
<comment type="caution">
    <text evidence="2">The sequence shown here is derived from an EMBL/GenBank/DDBJ whole genome shotgun (WGS) entry which is preliminary data.</text>
</comment>
<keyword evidence="1" id="KW-0812">Transmembrane</keyword>
<evidence type="ECO:0008006" key="4">
    <source>
        <dbReference type="Google" id="ProtNLM"/>
    </source>
</evidence>
<keyword evidence="1" id="KW-1133">Transmembrane helix</keyword>
<gene>
    <name evidence="2" type="ORF">P5G51_019635</name>
</gene>
<name>A0ABU5CMX2_9BACI</name>
<accession>A0ABU5CMX2</accession>
<dbReference type="Proteomes" id="UP001228376">
    <property type="component" value="Unassembled WGS sequence"/>
</dbReference>
<dbReference type="EMBL" id="JAROCA020000003">
    <property type="protein sequence ID" value="MDY0407246.1"/>
    <property type="molecule type" value="Genomic_DNA"/>
</dbReference>